<accession>A0A0J6Y194</accession>
<dbReference type="AlphaFoldDB" id="A0A0J6Y194"/>
<dbReference type="GO" id="GO:0004930">
    <property type="term" value="F:G protein-coupled receptor activity"/>
    <property type="evidence" value="ECO:0007669"/>
    <property type="project" value="TreeGrafter"/>
</dbReference>
<comment type="subcellular location">
    <subcellularLocation>
        <location evidence="1">Membrane</location>
        <topology evidence="1">Multi-pass membrane protein</topology>
    </subcellularLocation>
</comment>
<organism evidence="8 9">
    <name type="scientific">Coccidioides immitis RMSCC 2394</name>
    <dbReference type="NCBI Taxonomy" id="404692"/>
    <lineage>
        <taxon>Eukaryota</taxon>
        <taxon>Fungi</taxon>
        <taxon>Dikarya</taxon>
        <taxon>Ascomycota</taxon>
        <taxon>Pezizomycotina</taxon>
        <taxon>Eurotiomycetes</taxon>
        <taxon>Eurotiomycetidae</taxon>
        <taxon>Onygenales</taxon>
        <taxon>Onygenaceae</taxon>
        <taxon>Coccidioides</taxon>
    </lineage>
</organism>
<evidence type="ECO:0000313" key="8">
    <source>
        <dbReference type="EMBL" id="KMP00373.1"/>
    </source>
</evidence>
<feature type="region of interest" description="Disordered" evidence="5">
    <location>
        <begin position="265"/>
        <end position="353"/>
    </location>
</feature>
<dbReference type="InterPro" id="IPR017981">
    <property type="entry name" value="GPCR_2-like_7TM"/>
</dbReference>
<keyword evidence="2 6" id="KW-0812">Transmembrane</keyword>
<feature type="transmembrane region" description="Helical" evidence="6">
    <location>
        <begin position="103"/>
        <end position="121"/>
    </location>
</feature>
<feature type="transmembrane region" description="Helical" evidence="6">
    <location>
        <begin position="57"/>
        <end position="76"/>
    </location>
</feature>
<dbReference type="SUPFAM" id="SSF81321">
    <property type="entry name" value="Family A G protein-coupled receptor-like"/>
    <property type="match status" value="1"/>
</dbReference>
<keyword evidence="4 6" id="KW-0472">Membrane</keyword>
<feature type="compositionally biased region" description="Polar residues" evidence="5">
    <location>
        <begin position="290"/>
        <end position="300"/>
    </location>
</feature>
<sequence>MDNSACPYPSCDVLSLSQLLSLQAAVRATASVSLLACLLVIASYAFSTLFHTPLNRLIFYATWGNLLAHVAELIAWSGPRAGITSSLCKFQAFFIEWFTSADALWNLCIAINVYLVIFRHYSIPELRKLEWKYFLFCYGFQFIPALVFLFINTESRGRIYGDAITWCWISDQWGILRLSVYFGPIWFSFVVILSIYIAAGIKIYIIERGIKNFAAYNYPVLDATSPDALDEQLSGNPPPGDDQSTSINRVEPVSGGQQIIETQPSRLHGSKPANQASPNSQAPTVDFSIGSMSLQTQNRATSKHEPVSPNNSVSSRPTIAGGSGDAPQQEPPEESSDNLESLPGTANLTHPTSTGAMADLESQLSAQTPGSEETTTRRGFTERKAARAYAKLASLYFLSLLVTWIPPTSNRTYIFAHPASPSFALLLASGVAVALQGFWNGVIFFSTSWDAVKSSYKTLKSPHNWSMPALFRRPFIFLHFLNALIREGKIRPRLSSK</sequence>
<dbReference type="GO" id="GO:0007166">
    <property type="term" value="P:cell surface receptor signaling pathway"/>
    <property type="evidence" value="ECO:0007669"/>
    <property type="project" value="InterPro"/>
</dbReference>
<dbReference type="GO" id="GO:0007189">
    <property type="term" value="P:adenylate cyclase-activating G protein-coupled receptor signaling pathway"/>
    <property type="evidence" value="ECO:0007669"/>
    <property type="project" value="TreeGrafter"/>
</dbReference>
<feature type="region of interest" description="Disordered" evidence="5">
    <location>
        <begin position="228"/>
        <end position="249"/>
    </location>
</feature>
<feature type="transmembrane region" description="Helical" evidence="6">
    <location>
        <begin position="388"/>
        <end position="405"/>
    </location>
</feature>
<evidence type="ECO:0000256" key="6">
    <source>
        <dbReference type="SAM" id="Phobius"/>
    </source>
</evidence>
<dbReference type="Gene3D" id="1.20.1070.10">
    <property type="entry name" value="Rhodopsin 7-helix transmembrane proteins"/>
    <property type="match status" value="1"/>
</dbReference>
<dbReference type="OrthoDB" id="18453at2759"/>
<feature type="compositionally biased region" description="Polar residues" evidence="5">
    <location>
        <begin position="272"/>
        <end position="283"/>
    </location>
</feature>
<evidence type="ECO:0000256" key="3">
    <source>
        <dbReference type="ARBA" id="ARBA00022989"/>
    </source>
</evidence>
<dbReference type="Proteomes" id="UP000054565">
    <property type="component" value="Unassembled WGS sequence"/>
</dbReference>
<evidence type="ECO:0000313" key="9">
    <source>
        <dbReference type="Proteomes" id="UP000054565"/>
    </source>
</evidence>
<evidence type="ECO:0000256" key="5">
    <source>
        <dbReference type="SAM" id="MobiDB-lite"/>
    </source>
</evidence>
<feature type="transmembrane region" description="Helical" evidence="6">
    <location>
        <begin position="24"/>
        <end position="45"/>
    </location>
</feature>
<evidence type="ECO:0000259" key="7">
    <source>
        <dbReference type="PROSITE" id="PS50261"/>
    </source>
</evidence>
<feature type="compositionally biased region" description="Polar residues" evidence="5">
    <location>
        <begin position="344"/>
        <end position="353"/>
    </location>
</feature>
<feature type="transmembrane region" description="Helical" evidence="6">
    <location>
        <begin position="425"/>
        <end position="445"/>
    </location>
</feature>
<reference evidence="9" key="1">
    <citation type="journal article" date="2010" name="Genome Res.">
        <title>Population genomic sequencing of Coccidioides fungi reveals recent hybridization and transposon control.</title>
        <authorList>
            <person name="Neafsey D.E."/>
            <person name="Barker B.M."/>
            <person name="Sharpton T.J."/>
            <person name="Stajich J.E."/>
            <person name="Park D.J."/>
            <person name="Whiston E."/>
            <person name="Hung C.-Y."/>
            <person name="McMahan C."/>
            <person name="White J."/>
            <person name="Sykes S."/>
            <person name="Heiman D."/>
            <person name="Young S."/>
            <person name="Zeng Q."/>
            <person name="Abouelleil A."/>
            <person name="Aftuck L."/>
            <person name="Bessette D."/>
            <person name="Brown A."/>
            <person name="FitzGerald M."/>
            <person name="Lui A."/>
            <person name="Macdonald J.P."/>
            <person name="Priest M."/>
            <person name="Orbach M.J."/>
            <person name="Galgiani J.N."/>
            <person name="Kirkland T.N."/>
            <person name="Cole G.T."/>
            <person name="Birren B.W."/>
            <person name="Henn M.R."/>
            <person name="Taylor J.W."/>
            <person name="Rounsley S.D."/>
        </authorList>
    </citation>
    <scope>NUCLEOTIDE SEQUENCE [LARGE SCALE GENOMIC DNA]</scope>
    <source>
        <strain evidence="9">RMSCC 2394</strain>
    </source>
</reference>
<dbReference type="PANTHER" id="PTHR23112">
    <property type="entry name" value="G PROTEIN-COUPLED RECEPTOR 157-RELATED"/>
    <property type="match status" value="1"/>
</dbReference>
<evidence type="ECO:0000256" key="4">
    <source>
        <dbReference type="ARBA" id="ARBA00023136"/>
    </source>
</evidence>
<proteinExistence type="predicted"/>
<feature type="transmembrane region" description="Helical" evidence="6">
    <location>
        <begin position="185"/>
        <end position="205"/>
    </location>
</feature>
<feature type="domain" description="G-protein coupled receptors family 2 profile 2" evidence="7">
    <location>
        <begin position="22"/>
        <end position="198"/>
    </location>
</feature>
<dbReference type="GO" id="GO:0005886">
    <property type="term" value="C:plasma membrane"/>
    <property type="evidence" value="ECO:0007669"/>
    <property type="project" value="TreeGrafter"/>
</dbReference>
<name>A0A0J6Y194_COCIT</name>
<evidence type="ECO:0000256" key="1">
    <source>
        <dbReference type="ARBA" id="ARBA00004141"/>
    </source>
</evidence>
<keyword evidence="3 6" id="KW-1133">Transmembrane helix</keyword>
<dbReference type="EMBL" id="DS028093">
    <property type="protein sequence ID" value="KMP00373.1"/>
    <property type="molecule type" value="Genomic_DNA"/>
</dbReference>
<feature type="transmembrane region" description="Helical" evidence="6">
    <location>
        <begin position="133"/>
        <end position="151"/>
    </location>
</feature>
<dbReference type="PANTHER" id="PTHR23112:SF0">
    <property type="entry name" value="TRANSMEMBRANE PROTEIN 116"/>
    <property type="match status" value="1"/>
</dbReference>
<protein>
    <recommendedName>
        <fullName evidence="7">G-protein coupled receptors family 2 profile 2 domain-containing protein</fullName>
    </recommendedName>
</protein>
<dbReference type="PROSITE" id="PS50261">
    <property type="entry name" value="G_PROTEIN_RECEP_F2_4"/>
    <property type="match status" value="1"/>
</dbReference>
<evidence type="ECO:0000256" key="2">
    <source>
        <dbReference type="ARBA" id="ARBA00022692"/>
    </source>
</evidence>
<dbReference type="STRING" id="404692.A0A0J6Y194"/>
<dbReference type="Pfam" id="PF05462">
    <property type="entry name" value="Dicty_CAR"/>
    <property type="match status" value="1"/>
</dbReference>
<gene>
    <name evidence="8" type="ORF">CIRG_00515</name>
</gene>